<protein>
    <recommendedName>
        <fullName evidence="3">Endonuclease-reverse transcriptase</fullName>
    </recommendedName>
</protein>
<feature type="non-terminal residue" evidence="1">
    <location>
        <position position="262"/>
    </location>
</feature>
<organism evidence="1 2">
    <name type="scientific">Meganyctiphanes norvegica</name>
    <name type="common">Northern krill</name>
    <name type="synonym">Thysanopoda norvegica</name>
    <dbReference type="NCBI Taxonomy" id="48144"/>
    <lineage>
        <taxon>Eukaryota</taxon>
        <taxon>Metazoa</taxon>
        <taxon>Ecdysozoa</taxon>
        <taxon>Arthropoda</taxon>
        <taxon>Crustacea</taxon>
        <taxon>Multicrustacea</taxon>
        <taxon>Malacostraca</taxon>
        <taxon>Eumalacostraca</taxon>
        <taxon>Eucarida</taxon>
        <taxon>Euphausiacea</taxon>
        <taxon>Euphausiidae</taxon>
        <taxon>Meganyctiphanes</taxon>
    </lineage>
</organism>
<evidence type="ECO:0000313" key="1">
    <source>
        <dbReference type="EMBL" id="CAL4099432.1"/>
    </source>
</evidence>
<evidence type="ECO:0000313" key="2">
    <source>
        <dbReference type="Proteomes" id="UP001497623"/>
    </source>
</evidence>
<accession>A0AAV2QT00</accession>
<dbReference type="AlphaFoldDB" id="A0AAV2QT00"/>
<feature type="non-terminal residue" evidence="1">
    <location>
        <position position="1"/>
    </location>
</feature>
<gene>
    <name evidence="1" type="ORF">MNOR_LOCUS16482</name>
</gene>
<dbReference type="Proteomes" id="UP001497623">
    <property type="component" value="Unassembled WGS sequence"/>
</dbReference>
<name>A0AAV2QT00_MEGNR</name>
<keyword evidence="2" id="KW-1185">Reference proteome</keyword>
<dbReference type="EMBL" id="CAXKWB010010860">
    <property type="protein sequence ID" value="CAL4099432.1"/>
    <property type="molecule type" value="Genomic_DNA"/>
</dbReference>
<sequence>TIKFNGKFVDAKNKQLFQAKRALSSIRSKKEKLQLPLDIYMNLFDTIVLPVLLYGSEVWGYEDSEQLEIFFRTFLKNTMKLNKQTPNCMVYGESGRKPLYIKIRLIMIHFWIKIVTGDEHKLVFPFYKLLRKMHDDKYYTSPWIGKMEEIFNTCDMQNVWLNPLNFNTEWIKKEISLRLNDIFYQKWQLDIREMNSCSTYKLFKNDLKLEAYLLKLDSTDRINLCKFRCRNSKIPVIVLGYSIQNIPYENRLCTICDLNEIG</sequence>
<proteinExistence type="predicted"/>
<comment type="caution">
    <text evidence="1">The sequence shown here is derived from an EMBL/GenBank/DDBJ whole genome shotgun (WGS) entry which is preliminary data.</text>
</comment>
<evidence type="ECO:0008006" key="3">
    <source>
        <dbReference type="Google" id="ProtNLM"/>
    </source>
</evidence>
<reference evidence="1 2" key="1">
    <citation type="submission" date="2024-05" db="EMBL/GenBank/DDBJ databases">
        <authorList>
            <person name="Wallberg A."/>
        </authorList>
    </citation>
    <scope>NUCLEOTIDE SEQUENCE [LARGE SCALE GENOMIC DNA]</scope>
</reference>